<organism evidence="2 3">
    <name type="scientific">Mucilaginibacter gilvus</name>
    <dbReference type="NCBI Taxonomy" id="2305909"/>
    <lineage>
        <taxon>Bacteria</taxon>
        <taxon>Pseudomonadati</taxon>
        <taxon>Bacteroidota</taxon>
        <taxon>Sphingobacteriia</taxon>
        <taxon>Sphingobacteriales</taxon>
        <taxon>Sphingobacteriaceae</taxon>
        <taxon>Mucilaginibacter</taxon>
    </lineage>
</organism>
<name>A0A3S3USF6_9SPHI</name>
<dbReference type="Pfam" id="PF04450">
    <property type="entry name" value="BSP"/>
    <property type="match status" value="1"/>
</dbReference>
<evidence type="ECO:0000256" key="1">
    <source>
        <dbReference type="SAM" id="SignalP"/>
    </source>
</evidence>
<comment type="caution">
    <text evidence="2">The sequence shown here is derived from an EMBL/GenBank/DDBJ whole genome shotgun (WGS) entry which is preliminary data.</text>
</comment>
<keyword evidence="3" id="KW-1185">Reference proteome</keyword>
<accession>A0A3S3USF6</accession>
<reference evidence="2 3" key="1">
    <citation type="submission" date="2019-01" db="EMBL/GenBank/DDBJ databases">
        <title>Mucilaginibacter antarcticum sp. nov., isolated from antarctic soil.</title>
        <authorList>
            <person name="Yan Y.-Q."/>
            <person name="Du Z.-J."/>
        </authorList>
    </citation>
    <scope>NUCLEOTIDE SEQUENCE [LARGE SCALE GENOMIC DNA]</scope>
    <source>
        <strain evidence="2 3">F01003</strain>
    </source>
</reference>
<dbReference type="PANTHER" id="PTHR33321:SF12">
    <property type="entry name" value="PLANT BASIC SECRETORY PROTEIN (BSP) FAMILY PROTEIN"/>
    <property type="match status" value="1"/>
</dbReference>
<dbReference type="InterPro" id="IPR007541">
    <property type="entry name" value="Uncharacterised_BSP"/>
</dbReference>
<dbReference type="PANTHER" id="PTHR33321">
    <property type="match status" value="1"/>
</dbReference>
<protein>
    <submittedName>
        <fullName evidence="2">Secretory protein</fullName>
    </submittedName>
</protein>
<sequence length="223" mass="25262">MKKLTLLSILFLGLFCRVAHAGAIDTIKKNGYTLIISGNDEHFDNAIKEKLISTFFTVYPKIVKEYNKKSLKTVNFFIDTAYHGVAATGNGRVVFSPAYMTKHPNDIDVVTHEVMHIVQDYGDSSGPGWLTEGIADYVRNEHGVANEAANWKLPAYKSTQNYDNAYRVTARFLVWVETKVNKGSVKKLDGIMRKHTYNDNTWKDVTGKSVDELWKEYSENPNT</sequence>
<dbReference type="AlphaFoldDB" id="A0A3S3USF6"/>
<evidence type="ECO:0000313" key="3">
    <source>
        <dbReference type="Proteomes" id="UP000286701"/>
    </source>
</evidence>
<feature type="signal peptide" evidence="1">
    <location>
        <begin position="1"/>
        <end position="21"/>
    </location>
</feature>
<keyword evidence="1" id="KW-0732">Signal</keyword>
<gene>
    <name evidence="2" type="ORF">EPL05_22545</name>
</gene>
<dbReference type="Proteomes" id="UP000286701">
    <property type="component" value="Unassembled WGS sequence"/>
</dbReference>
<dbReference type="OrthoDB" id="211588at2"/>
<proteinExistence type="predicted"/>
<dbReference type="RefSeq" id="WP_128536250.1">
    <property type="nucleotide sequence ID" value="NZ_SBIW01000029.1"/>
</dbReference>
<dbReference type="EMBL" id="SBIW01000029">
    <property type="protein sequence ID" value="RWY47093.1"/>
    <property type="molecule type" value="Genomic_DNA"/>
</dbReference>
<evidence type="ECO:0000313" key="2">
    <source>
        <dbReference type="EMBL" id="RWY47093.1"/>
    </source>
</evidence>
<feature type="chain" id="PRO_5018677603" evidence="1">
    <location>
        <begin position="22"/>
        <end position="223"/>
    </location>
</feature>